<organism evidence="2 3">
    <name type="scientific">Acyrthosiphon pisum</name>
    <name type="common">Pea aphid</name>
    <dbReference type="NCBI Taxonomy" id="7029"/>
    <lineage>
        <taxon>Eukaryota</taxon>
        <taxon>Metazoa</taxon>
        <taxon>Ecdysozoa</taxon>
        <taxon>Arthropoda</taxon>
        <taxon>Hexapoda</taxon>
        <taxon>Insecta</taxon>
        <taxon>Pterygota</taxon>
        <taxon>Neoptera</taxon>
        <taxon>Paraneoptera</taxon>
        <taxon>Hemiptera</taxon>
        <taxon>Sternorrhyncha</taxon>
        <taxon>Aphidomorpha</taxon>
        <taxon>Aphidoidea</taxon>
        <taxon>Aphididae</taxon>
        <taxon>Macrosiphini</taxon>
        <taxon>Acyrthosiphon</taxon>
    </lineage>
</organism>
<protein>
    <submittedName>
        <fullName evidence="2">Uncharacterized protein</fullName>
    </submittedName>
</protein>
<feature type="signal peptide" evidence="1">
    <location>
        <begin position="1"/>
        <end position="21"/>
    </location>
</feature>
<proteinExistence type="predicted"/>
<dbReference type="EnsemblMetazoa" id="XM_029492243.1">
    <property type="protein sequence ID" value="XP_029348103.1"/>
    <property type="gene ID" value="LOC107883885"/>
</dbReference>
<dbReference type="KEGG" id="api:107883885"/>
<sequence length="102" mass="11723">MIHKKLILLFMISSINKLTDGVVRRESNNRRPPGVVVLDEKLHLMGGTDKKSIQFYNIKSGNFETKRGYMNSSIHYDTQAFVVDTKSINPNNILKYYSSNEI</sequence>
<reference evidence="3" key="1">
    <citation type="submission" date="2010-06" db="EMBL/GenBank/DDBJ databases">
        <authorList>
            <person name="Jiang H."/>
            <person name="Abraham K."/>
            <person name="Ali S."/>
            <person name="Alsbrooks S.L."/>
            <person name="Anim B.N."/>
            <person name="Anosike U.S."/>
            <person name="Attaway T."/>
            <person name="Bandaranaike D.P."/>
            <person name="Battles P.K."/>
            <person name="Bell S.N."/>
            <person name="Bell A.V."/>
            <person name="Beltran B."/>
            <person name="Bickham C."/>
            <person name="Bustamante Y."/>
            <person name="Caleb T."/>
            <person name="Canada A."/>
            <person name="Cardenas V."/>
            <person name="Carter K."/>
            <person name="Chacko J."/>
            <person name="Chandrabose M.N."/>
            <person name="Chavez D."/>
            <person name="Chavez A."/>
            <person name="Chen L."/>
            <person name="Chu H.-S."/>
            <person name="Claassen K.J."/>
            <person name="Cockrell R."/>
            <person name="Collins M."/>
            <person name="Cooper J.A."/>
            <person name="Cree A."/>
            <person name="Curry S.M."/>
            <person name="Da Y."/>
            <person name="Dao M.D."/>
            <person name="Das B."/>
            <person name="Davila M.-L."/>
            <person name="Davy-Carroll L."/>
            <person name="Denson S."/>
            <person name="Dinh H."/>
            <person name="Ebong V.E."/>
            <person name="Edwards J.R."/>
            <person name="Egan A."/>
            <person name="El-Daye J."/>
            <person name="Escobedo L."/>
            <person name="Fernandez S."/>
            <person name="Fernando P.R."/>
            <person name="Flagg N."/>
            <person name="Forbes L.D."/>
            <person name="Fowler R.G."/>
            <person name="Fu Q."/>
            <person name="Gabisi R.A."/>
            <person name="Ganer J."/>
            <person name="Garbino Pronczuk A."/>
            <person name="Garcia R.M."/>
            <person name="Garner T."/>
            <person name="Garrett T.E."/>
            <person name="Gonzalez D.A."/>
            <person name="Hamid H."/>
            <person name="Hawkins E.S."/>
            <person name="Hirani K."/>
            <person name="Hogues M.E."/>
            <person name="Hollins B."/>
            <person name="Hsiao C.-H."/>
            <person name="Jabil R."/>
            <person name="James M.L."/>
            <person name="Jhangiani S.N."/>
            <person name="Johnson B."/>
            <person name="Johnson Q."/>
            <person name="Joshi V."/>
            <person name="Kalu J.B."/>
            <person name="Kam C."/>
            <person name="Kashfia A."/>
            <person name="Keebler J."/>
            <person name="Kisamo H."/>
            <person name="Kovar C.L."/>
            <person name="Lago L.A."/>
            <person name="Lai C.-Y."/>
            <person name="Laidlaw J."/>
            <person name="Lara F."/>
            <person name="Le T.-K."/>
            <person name="Lee S.L."/>
            <person name="Legall F.H."/>
            <person name="Lemon S.J."/>
            <person name="Lewis L.R."/>
            <person name="Li B."/>
            <person name="Liu Y."/>
            <person name="Liu Y.-S."/>
            <person name="Lopez J."/>
            <person name="Lozado R.J."/>
            <person name="Lu J."/>
            <person name="Madu R.C."/>
            <person name="Maheshwari M."/>
            <person name="Maheshwari R."/>
            <person name="Malloy K."/>
            <person name="Martinez E."/>
            <person name="Mathew T."/>
            <person name="Mercado I.C."/>
            <person name="Mercado C."/>
            <person name="Meyer B."/>
            <person name="Montgomery K."/>
            <person name="Morgan M.B."/>
            <person name="Munidasa M."/>
            <person name="Nazareth L.V."/>
            <person name="Nelson J."/>
            <person name="Ng B.M."/>
            <person name="Nguyen N.B."/>
            <person name="Nguyen P.Q."/>
            <person name="Nguyen T."/>
            <person name="Obregon M."/>
            <person name="Okwuonu G.O."/>
            <person name="Onwere C.G."/>
            <person name="Orozco G."/>
            <person name="Parra A."/>
            <person name="Patel S."/>
            <person name="Patil S."/>
            <person name="Perez A."/>
            <person name="Perez Y."/>
            <person name="Pham C."/>
            <person name="Primus E.L."/>
            <person name="Pu L.-L."/>
            <person name="Puazo M."/>
            <person name="Qin X."/>
            <person name="Quiroz J.B."/>
            <person name="Reese J."/>
            <person name="Richards S."/>
            <person name="Rives C.M."/>
            <person name="Robberts R."/>
            <person name="Ruiz S.J."/>
            <person name="Ruiz M.J."/>
            <person name="Santibanez J."/>
            <person name="Schneider B.W."/>
            <person name="Sisson I."/>
            <person name="Smith M."/>
            <person name="Sodergren E."/>
            <person name="Song X.-Z."/>
            <person name="Song B.B."/>
            <person name="Summersgill H."/>
            <person name="Thelus R."/>
            <person name="Thornton R.D."/>
            <person name="Trejos Z.Y."/>
            <person name="Usmani K."/>
            <person name="Vattathil S."/>
            <person name="Villasana D."/>
            <person name="Walker D.L."/>
            <person name="Wang S."/>
            <person name="Wang K."/>
            <person name="White C.S."/>
            <person name="Williams A.C."/>
            <person name="Williamson J."/>
            <person name="Wilson K."/>
            <person name="Woghiren I.O."/>
            <person name="Woodworth J.R."/>
            <person name="Worley K.C."/>
            <person name="Wright R.A."/>
            <person name="Wu W."/>
            <person name="Young L."/>
            <person name="Zhang L."/>
            <person name="Zhang J."/>
            <person name="Zhu Y."/>
            <person name="Muzny D.M."/>
            <person name="Weinstock G."/>
            <person name="Gibbs R.A."/>
        </authorList>
    </citation>
    <scope>NUCLEOTIDE SEQUENCE [LARGE SCALE GENOMIC DNA]</scope>
    <source>
        <strain evidence="3">LSR1</strain>
    </source>
</reference>
<evidence type="ECO:0000256" key="1">
    <source>
        <dbReference type="SAM" id="SignalP"/>
    </source>
</evidence>
<name>A0A8R2NXG5_ACYPI</name>
<feature type="chain" id="PRO_5035724624" evidence="1">
    <location>
        <begin position="22"/>
        <end position="102"/>
    </location>
</feature>
<accession>A0A8R2NXG5</accession>
<dbReference type="Proteomes" id="UP000007819">
    <property type="component" value="Unassembled WGS sequence"/>
</dbReference>
<keyword evidence="3" id="KW-1185">Reference proteome</keyword>
<reference evidence="2" key="2">
    <citation type="submission" date="2022-06" db="UniProtKB">
        <authorList>
            <consortium name="EnsemblMetazoa"/>
        </authorList>
    </citation>
    <scope>IDENTIFICATION</scope>
</reference>
<keyword evidence="1" id="KW-0732">Signal</keyword>
<evidence type="ECO:0000313" key="3">
    <source>
        <dbReference type="Proteomes" id="UP000007819"/>
    </source>
</evidence>
<dbReference type="AlphaFoldDB" id="A0A8R2NXG5"/>
<evidence type="ECO:0000313" key="2">
    <source>
        <dbReference type="EnsemblMetazoa" id="XP_029348103.1"/>
    </source>
</evidence>
<dbReference type="GeneID" id="107883885"/>
<dbReference type="RefSeq" id="XP_029348103.1">
    <property type="nucleotide sequence ID" value="XM_029492243.1"/>
</dbReference>